<sequence>MPFDTVIKNTASPAKHVISNCRRATLDDFLQHIVDMPGFNLFDSEMPDIRVDVFIYATSQNVRVLPPVEDLTLKVFRSQF</sequence>
<reference evidence="1" key="1">
    <citation type="submission" date="2022-06" db="EMBL/GenBank/DDBJ databases">
        <title>Dynamics of rice microbiomes reveals core vertical transmitted seed endophytes.</title>
        <authorList>
            <person name="Liao K."/>
            <person name="Zhang X."/>
        </authorList>
    </citation>
    <scope>NUCLEOTIDE SEQUENCE</scope>
    <source>
        <strain evidence="1">JT1-17</strain>
    </source>
</reference>
<proteinExistence type="predicted"/>
<gene>
    <name evidence="1" type="ORF">NB703_003759</name>
</gene>
<protein>
    <submittedName>
        <fullName evidence="1">Uncharacterized protein</fullName>
    </submittedName>
</protein>
<organism evidence="1 2">
    <name type="scientific">Pantoea ananas</name>
    <name type="common">Erwinia uredovora</name>
    <dbReference type="NCBI Taxonomy" id="553"/>
    <lineage>
        <taxon>Bacteria</taxon>
        <taxon>Pseudomonadati</taxon>
        <taxon>Pseudomonadota</taxon>
        <taxon>Gammaproteobacteria</taxon>
        <taxon>Enterobacterales</taxon>
        <taxon>Erwiniaceae</taxon>
        <taxon>Pantoea</taxon>
    </lineage>
</organism>
<evidence type="ECO:0000313" key="1">
    <source>
        <dbReference type="EMBL" id="MCW0345666.1"/>
    </source>
</evidence>
<dbReference type="Proteomes" id="UP001208888">
    <property type="component" value="Unassembled WGS sequence"/>
</dbReference>
<dbReference type="EMBL" id="JANFVX010000017">
    <property type="protein sequence ID" value="MCW0345666.1"/>
    <property type="molecule type" value="Genomic_DNA"/>
</dbReference>
<accession>A0AAJ1D3D4</accession>
<comment type="caution">
    <text evidence="1">The sequence shown here is derived from an EMBL/GenBank/DDBJ whole genome shotgun (WGS) entry which is preliminary data.</text>
</comment>
<dbReference type="AlphaFoldDB" id="A0AAJ1D3D4"/>
<evidence type="ECO:0000313" key="2">
    <source>
        <dbReference type="Proteomes" id="UP001208888"/>
    </source>
</evidence>
<name>A0AAJ1D3D4_PANAN</name>